<keyword evidence="3" id="KW-1185">Reference proteome</keyword>
<reference evidence="3" key="1">
    <citation type="journal article" date="2019" name="Int. J. Syst. Evol. Microbiol.">
        <title>The Global Catalogue of Microorganisms (GCM) 10K type strain sequencing project: providing services to taxonomists for standard genome sequencing and annotation.</title>
        <authorList>
            <consortium name="The Broad Institute Genomics Platform"/>
            <consortium name="The Broad Institute Genome Sequencing Center for Infectious Disease"/>
            <person name="Wu L."/>
            <person name="Ma J."/>
        </authorList>
    </citation>
    <scope>NUCLEOTIDE SEQUENCE [LARGE SCALE GENOMIC DNA]</scope>
    <source>
        <strain evidence="3">CCUG 62221</strain>
    </source>
</reference>
<gene>
    <name evidence="2" type="ORF">ACFQ5N_07165</name>
</gene>
<evidence type="ECO:0008006" key="4">
    <source>
        <dbReference type="Google" id="ProtNLM"/>
    </source>
</evidence>
<keyword evidence="1" id="KW-0812">Transmembrane</keyword>
<keyword evidence="1" id="KW-0472">Membrane</keyword>
<evidence type="ECO:0000313" key="2">
    <source>
        <dbReference type="EMBL" id="MFD1293611.1"/>
    </source>
</evidence>
<proteinExistence type="predicted"/>
<organism evidence="2 3">
    <name type="scientific">Lutibacter holmesii</name>
    <dbReference type="NCBI Taxonomy" id="1137985"/>
    <lineage>
        <taxon>Bacteria</taxon>
        <taxon>Pseudomonadati</taxon>
        <taxon>Bacteroidota</taxon>
        <taxon>Flavobacteriia</taxon>
        <taxon>Flavobacteriales</taxon>
        <taxon>Flavobacteriaceae</taxon>
        <taxon>Lutibacter</taxon>
    </lineage>
</organism>
<feature type="transmembrane region" description="Helical" evidence="1">
    <location>
        <begin position="12"/>
        <end position="29"/>
    </location>
</feature>
<comment type="caution">
    <text evidence="2">The sequence shown here is derived from an EMBL/GenBank/DDBJ whole genome shotgun (WGS) entry which is preliminary data.</text>
</comment>
<accession>A0ABW3WPK0</accession>
<name>A0ABW3WPK0_9FLAO</name>
<evidence type="ECO:0000313" key="3">
    <source>
        <dbReference type="Proteomes" id="UP001597241"/>
    </source>
</evidence>
<feature type="transmembrane region" description="Helical" evidence="1">
    <location>
        <begin position="49"/>
        <end position="67"/>
    </location>
</feature>
<sequence>MKVFTEQQKFTQPLVIIALSIALLVSLFLTFKDWNIIVTGNLSDKFKTLSGLLIVLLVIALFINLKLKTRIDERGIYYQFFPAHIAFKFIDWKDISSCTIRKYDPISEYGGWGIKINLFKNKETAFTTKGTIGLQLELTNGKKILIGTQKKEALQRTLESYQHKLLKQ</sequence>
<evidence type="ECO:0000256" key="1">
    <source>
        <dbReference type="SAM" id="Phobius"/>
    </source>
</evidence>
<dbReference type="RefSeq" id="WP_386808803.1">
    <property type="nucleotide sequence ID" value="NZ_JBHTMV010000003.1"/>
</dbReference>
<dbReference type="Proteomes" id="UP001597241">
    <property type="component" value="Unassembled WGS sequence"/>
</dbReference>
<dbReference type="EMBL" id="JBHTMV010000003">
    <property type="protein sequence ID" value="MFD1293611.1"/>
    <property type="molecule type" value="Genomic_DNA"/>
</dbReference>
<keyword evidence="1" id="KW-1133">Transmembrane helix</keyword>
<protein>
    <recommendedName>
        <fullName evidence="4">PH domain-containing protein</fullName>
    </recommendedName>
</protein>